<keyword evidence="2" id="KW-0812">Transmembrane</keyword>
<sequence length="129" mass="14475">MLPRLRRWIVGEAVTMFLLGFCAALALVAVVVLAFIRSMERGPWNLTGQLKSNRPVKKRRSMSGRLLMGSAWSDPWTPLAKEQQKEEAPPGEAQVHRSRFVPGELHTGPRGRCRHCRPYCKEGDAHADG</sequence>
<keyword evidence="2" id="KW-1133">Transmembrane helix</keyword>
<accession>A0A0F9Q931</accession>
<feature type="region of interest" description="Disordered" evidence="1">
    <location>
        <begin position="69"/>
        <end position="103"/>
    </location>
</feature>
<evidence type="ECO:0000313" key="3">
    <source>
        <dbReference type="EMBL" id="KKN01838.1"/>
    </source>
</evidence>
<organism evidence="3">
    <name type="scientific">marine sediment metagenome</name>
    <dbReference type="NCBI Taxonomy" id="412755"/>
    <lineage>
        <taxon>unclassified sequences</taxon>
        <taxon>metagenomes</taxon>
        <taxon>ecological metagenomes</taxon>
    </lineage>
</organism>
<dbReference type="AlphaFoldDB" id="A0A0F9Q931"/>
<reference evidence="3" key="1">
    <citation type="journal article" date="2015" name="Nature">
        <title>Complex archaea that bridge the gap between prokaryotes and eukaryotes.</title>
        <authorList>
            <person name="Spang A."/>
            <person name="Saw J.H."/>
            <person name="Jorgensen S.L."/>
            <person name="Zaremba-Niedzwiedzka K."/>
            <person name="Martijn J."/>
            <person name="Lind A.E."/>
            <person name="van Eijk R."/>
            <person name="Schleper C."/>
            <person name="Guy L."/>
            <person name="Ettema T.J."/>
        </authorList>
    </citation>
    <scope>NUCLEOTIDE SEQUENCE</scope>
</reference>
<evidence type="ECO:0000256" key="1">
    <source>
        <dbReference type="SAM" id="MobiDB-lite"/>
    </source>
</evidence>
<proteinExistence type="predicted"/>
<name>A0A0F9Q931_9ZZZZ</name>
<protein>
    <submittedName>
        <fullName evidence="3">Uncharacterized protein</fullName>
    </submittedName>
</protein>
<feature type="transmembrane region" description="Helical" evidence="2">
    <location>
        <begin position="13"/>
        <end position="36"/>
    </location>
</feature>
<dbReference type="EMBL" id="LAZR01005217">
    <property type="protein sequence ID" value="KKN01838.1"/>
    <property type="molecule type" value="Genomic_DNA"/>
</dbReference>
<evidence type="ECO:0000256" key="2">
    <source>
        <dbReference type="SAM" id="Phobius"/>
    </source>
</evidence>
<comment type="caution">
    <text evidence="3">The sequence shown here is derived from an EMBL/GenBank/DDBJ whole genome shotgun (WGS) entry which is preliminary data.</text>
</comment>
<gene>
    <name evidence="3" type="ORF">LCGC14_1123740</name>
</gene>
<keyword evidence="2" id="KW-0472">Membrane</keyword>